<dbReference type="RefSeq" id="WP_091414261.1">
    <property type="nucleotide sequence ID" value="NZ_FMCQ01000001.1"/>
</dbReference>
<comment type="caution">
    <text evidence="1">The sequence shown here is derived from an EMBL/GenBank/DDBJ whole genome shotgun (WGS) entry which is preliminary data.</text>
</comment>
<reference evidence="1" key="2">
    <citation type="submission" date="2021-03" db="EMBL/GenBank/DDBJ databases">
        <title>X isolated from Micromonospora tulbaghiae.</title>
        <authorList>
            <person name="Stennett H.L."/>
        </authorList>
    </citation>
    <scope>NUCLEOTIDE SEQUENCE</scope>
    <source>
        <strain evidence="1">28M1-20</strain>
    </source>
</reference>
<dbReference type="EMBL" id="JAGFVQ010000029">
    <property type="protein sequence ID" value="MBO4141725.1"/>
    <property type="molecule type" value="Genomic_DNA"/>
</dbReference>
<dbReference type="AlphaFoldDB" id="A0AAW4JK84"/>
<dbReference type="Proteomes" id="UP000669887">
    <property type="component" value="Unassembled WGS sequence"/>
</dbReference>
<accession>A0AAW4JK84</accession>
<dbReference type="Proteomes" id="UP000199405">
    <property type="component" value="Unassembled WGS sequence"/>
</dbReference>
<gene>
    <name evidence="2" type="ORF">GA0070562_1405</name>
    <name evidence="1" type="ORF">J5U46_16335</name>
</gene>
<evidence type="ECO:0000313" key="4">
    <source>
        <dbReference type="Proteomes" id="UP000669887"/>
    </source>
</evidence>
<protein>
    <submittedName>
        <fullName evidence="1">Uncharacterized protein</fullName>
    </submittedName>
</protein>
<evidence type="ECO:0000313" key="2">
    <source>
        <dbReference type="EMBL" id="SCE65881.1"/>
    </source>
</evidence>
<reference evidence="2 3" key="1">
    <citation type="submission" date="2016-06" db="EMBL/GenBank/DDBJ databases">
        <authorList>
            <person name="Varghese N."/>
            <person name="Submissions Spin"/>
        </authorList>
    </citation>
    <scope>NUCLEOTIDE SEQUENCE [LARGE SCALE GENOMIC DNA]</scope>
    <source>
        <strain evidence="2 3">DSM 45142</strain>
    </source>
</reference>
<evidence type="ECO:0000313" key="3">
    <source>
        <dbReference type="Proteomes" id="UP000199405"/>
    </source>
</evidence>
<evidence type="ECO:0000313" key="1">
    <source>
        <dbReference type="EMBL" id="MBO4141725.1"/>
    </source>
</evidence>
<proteinExistence type="predicted"/>
<dbReference type="GeneID" id="93468214"/>
<name>A0AAW4JK84_9ACTN</name>
<dbReference type="EMBL" id="FMCQ01000001">
    <property type="protein sequence ID" value="SCE65881.1"/>
    <property type="molecule type" value="Genomic_DNA"/>
</dbReference>
<organism evidence="1 4">
    <name type="scientific">Micromonospora tulbaghiae</name>
    <dbReference type="NCBI Taxonomy" id="479978"/>
    <lineage>
        <taxon>Bacteria</taxon>
        <taxon>Bacillati</taxon>
        <taxon>Actinomycetota</taxon>
        <taxon>Actinomycetes</taxon>
        <taxon>Micromonosporales</taxon>
        <taxon>Micromonosporaceae</taxon>
        <taxon>Micromonospora</taxon>
    </lineage>
</organism>
<sequence length="75" mass="7918">MTKKLIIGPAEWFIADADASGVIRLVREAMTNRTTVELGLYDGAGRAVTVFLNGATASSVVLALDPTPRPPSEMS</sequence>
<keyword evidence="3" id="KW-1185">Reference proteome</keyword>